<comment type="caution">
    <text evidence="2">The sequence shown here is derived from an EMBL/GenBank/DDBJ whole genome shotgun (WGS) entry which is preliminary data.</text>
</comment>
<organism evidence="2 3">
    <name type="scientific">Mycena indigotica</name>
    <dbReference type="NCBI Taxonomy" id="2126181"/>
    <lineage>
        <taxon>Eukaryota</taxon>
        <taxon>Fungi</taxon>
        <taxon>Dikarya</taxon>
        <taxon>Basidiomycota</taxon>
        <taxon>Agaricomycotina</taxon>
        <taxon>Agaricomycetes</taxon>
        <taxon>Agaricomycetidae</taxon>
        <taxon>Agaricales</taxon>
        <taxon>Marasmiineae</taxon>
        <taxon>Mycenaceae</taxon>
        <taxon>Mycena</taxon>
    </lineage>
</organism>
<accession>A0A8H6T7Q3</accession>
<reference evidence="2" key="1">
    <citation type="submission" date="2020-05" db="EMBL/GenBank/DDBJ databases">
        <title>Mycena genomes resolve the evolution of fungal bioluminescence.</title>
        <authorList>
            <person name="Tsai I.J."/>
        </authorList>
    </citation>
    <scope>NUCLEOTIDE SEQUENCE</scope>
    <source>
        <strain evidence="2">171206Taipei</strain>
    </source>
</reference>
<evidence type="ECO:0000256" key="1">
    <source>
        <dbReference type="SAM" id="Coils"/>
    </source>
</evidence>
<gene>
    <name evidence="2" type="ORF">MIND_00184200</name>
</gene>
<evidence type="ECO:0000313" key="2">
    <source>
        <dbReference type="EMBL" id="KAF7311741.1"/>
    </source>
</evidence>
<sequence>MSIPALTTSELRLELAQTEAEIDDLRQQLAASLSKRRQIVAALRAVKYPKVVDLPAELLGKIFLNFGAKPWRFPLFERFTYGCPPLVLAAVCRRWRAVAVGLPRLWSEITIRQVREPAEAAATRSLQMWLDRSRGCPQLDIEMDASYGTNYGLPLLEMISDNSVAQRWTRYSGDITTLLEPPPILETLRGRLPALRSLKLDGASVDDSEREDYPPVALFADAPVLRELSLIAIHLPQVELPWTQITTLTLEYLDRPYVWELLTPMHCLTTFTMHVQCVEQDTLAAPSDAQTLCLPHLHTLALEYSHDSNPGLGLTCHFQWTDGLTLPALTHLRVHGIDSSVDSCVAGLLRRSQCKLESLTLQPGGSGLEKDTTITIFRYTPALTELAILQGTAAMVHLVLKEVTTLREDEKWLRYCYRTMLLPQLRSLHVELCSGVSPLSTIARWLSQQSHLKPEDFGTNPYAPALKALQNIAFVATEAQDSAWVPESMRTAAADESGAVASFEVCVPGMYIESRKQAPRGCLTDVYDAGGWRTV</sequence>
<protein>
    <submittedName>
        <fullName evidence="2">F-box domain-containing protein</fullName>
    </submittedName>
</protein>
<keyword evidence="3" id="KW-1185">Reference proteome</keyword>
<dbReference type="SUPFAM" id="SSF52047">
    <property type="entry name" value="RNI-like"/>
    <property type="match status" value="1"/>
</dbReference>
<dbReference type="InterPro" id="IPR032675">
    <property type="entry name" value="LRR_dom_sf"/>
</dbReference>
<dbReference type="EMBL" id="JACAZF010000002">
    <property type="protein sequence ID" value="KAF7311741.1"/>
    <property type="molecule type" value="Genomic_DNA"/>
</dbReference>
<name>A0A8H6T7Q3_9AGAR</name>
<keyword evidence="1" id="KW-0175">Coiled coil</keyword>
<dbReference type="OrthoDB" id="2269034at2759"/>
<proteinExistence type="predicted"/>
<feature type="coiled-coil region" evidence="1">
    <location>
        <begin position="8"/>
        <end position="35"/>
    </location>
</feature>
<dbReference type="Gene3D" id="3.80.10.10">
    <property type="entry name" value="Ribonuclease Inhibitor"/>
    <property type="match status" value="1"/>
</dbReference>
<evidence type="ECO:0000313" key="3">
    <source>
        <dbReference type="Proteomes" id="UP000636479"/>
    </source>
</evidence>
<dbReference type="Proteomes" id="UP000636479">
    <property type="component" value="Unassembled WGS sequence"/>
</dbReference>
<dbReference type="GeneID" id="59341270"/>
<dbReference type="RefSeq" id="XP_037223849.1">
    <property type="nucleotide sequence ID" value="XM_037358754.1"/>
</dbReference>
<dbReference type="AlphaFoldDB" id="A0A8H6T7Q3"/>